<dbReference type="Pfam" id="PF07980">
    <property type="entry name" value="SusD_RagB"/>
    <property type="match status" value="1"/>
</dbReference>
<evidence type="ECO:0000256" key="2">
    <source>
        <dbReference type="ARBA" id="ARBA00006275"/>
    </source>
</evidence>
<feature type="domain" description="SusD-like N-terminal" evidence="9">
    <location>
        <begin position="64"/>
        <end position="238"/>
    </location>
</feature>
<dbReference type="InterPro" id="IPR011990">
    <property type="entry name" value="TPR-like_helical_dom_sf"/>
</dbReference>
<feature type="region of interest" description="Disordered" evidence="7">
    <location>
        <begin position="484"/>
        <end position="503"/>
    </location>
</feature>
<evidence type="ECO:0000256" key="5">
    <source>
        <dbReference type="ARBA" id="ARBA00023237"/>
    </source>
</evidence>
<dbReference type="PROSITE" id="PS51257">
    <property type="entry name" value="PROKAR_LIPOPROTEIN"/>
    <property type="match status" value="1"/>
</dbReference>
<evidence type="ECO:0000256" key="6">
    <source>
        <dbReference type="SAM" id="Coils"/>
    </source>
</evidence>
<evidence type="ECO:0000259" key="8">
    <source>
        <dbReference type="Pfam" id="PF07980"/>
    </source>
</evidence>
<dbReference type="RefSeq" id="WP_212191370.1">
    <property type="nucleotide sequence ID" value="NZ_JAGTAR010000018.1"/>
</dbReference>
<sequence>MKNKILIFTLVMALFAGCDDVLDKEPLTSIPDLDMFTDTEGAQQALNGIYNEISHEDYYGRLMYAFEGSKGPDFYVEDTGNRFQEENGYRESSTLDAYADAAWEKIYSSIFLCNKMLSNIDNAEGEANELKRLKGEALALRGLAYFDLMRLFAYPPTFSIASGDNYHDMYKWGVPLLLSQEDNSAASIDPPAREEAIDCYVQILSDLNEAAQLLNGISASDGTISYQAVNALLARTYLYMGQWDNAIATGEKALGGTSMLAYDSYTSSYYSAYNSESIWELQYSLADNLGSNSLNHLTRNPTIDIPGDPNDGKIADDKIGYAGYGGNVYLREVLNEVDGDVRQYLICDNELGDDTGIRKYIGDGNHSVHNIYMVRLPEVYLTLAEAYAEQGTNMAKAAEYMNHVYEARTNIEYTAPATTDLLIADILKERRKELVLEGHTFWDHFRRAIPFQREAEGNVSNDVAYIDYTQPQVVYPIPMNEMEANPNIRDQQNPGYAPYTGGQ</sequence>
<evidence type="ECO:0000313" key="10">
    <source>
        <dbReference type="EMBL" id="MBR8536338.1"/>
    </source>
</evidence>
<dbReference type="Gene3D" id="1.25.40.390">
    <property type="match status" value="1"/>
</dbReference>
<dbReference type="AlphaFoldDB" id="A0A941IY98"/>
<reference evidence="10" key="2">
    <citation type="submission" date="2021-04" db="EMBL/GenBank/DDBJ databases">
        <authorList>
            <person name="Zhang T."/>
            <person name="Zhang Y."/>
            <person name="Lu D."/>
            <person name="Zuo D."/>
            <person name="Du Z."/>
        </authorList>
    </citation>
    <scope>NUCLEOTIDE SEQUENCE</scope>
    <source>
        <strain evidence="10">JR1</strain>
    </source>
</reference>
<comment type="caution">
    <text evidence="10">The sequence shown here is derived from an EMBL/GenBank/DDBJ whole genome shotgun (WGS) entry which is preliminary data.</text>
</comment>
<dbReference type="EMBL" id="JAGTAR010000018">
    <property type="protein sequence ID" value="MBR8536338.1"/>
    <property type="molecule type" value="Genomic_DNA"/>
</dbReference>
<protein>
    <submittedName>
        <fullName evidence="10">RagB/SusD family nutrient uptake outer membrane protein</fullName>
    </submittedName>
</protein>
<dbReference type="GO" id="GO:0009279">
    <property type="term" value="C:cell outer membrane"/>
    <property type="evidence" value="ECO:0007669"/>
    <property type="project" value="UniProtKB-SubCell"/>
</dbReference>
<dbReference type="Pfam" id="PF14322">
    <property type="entry name" value="SusD-like_3"/>
    <property type="match status" value="1"/>
</dbReference>
<comment type="similarity">
    <text evidence="2">Belongs to the SusD family.</text>
</comment>
<reference evidence="10" key="1">
    <citation type="journal article" date="2018" name="Int. J. Syst. Evol. Microbiol.">
        <title>Carboxylicivirga sediminis sp. nov., isolated from coastal sediment.</title>
        <authorList>
            <person name="Wang F.Q."/>
            <person name="Ren L.H."/>
            <person name="Zou R.J."/>
            <person name="Sun Y.Z."/>
            <person name="Liu X.J."/>
            <person name="Jiang F."/>
            <person name="Liu L.J."/>
        </authorList>
    </citation>
    <scope>NUCLEOTIDE SEQUENCE</scope>
    <source>
        <strain evidence="10">JR1</strain>
    </source>
</reference>
<evidence type="ECO:0000256" key="7">
    <source>
        <dbReference type="SAM" id="MobiDB-lite"/>
    </source>
</evidence>
<dbReference type="Gene3D" id="2.20.20.130">
    <property type="match status" value="1"/>
</dbReference>
<feature type="coiled-coil region" evidence="6">
    <location>
        <begin position="113"/>
        <end position="140"/>
    </location>
</feature>
<keyword evidence="5" id="KW-0998">Cell outer membrane</keyword>
<name>A0A941IY98_9BACT</name>
<comment type="subcellular location">
    <subcellularLocation>
        <location evidence="1">Cell outer membrane</location>
    </subcellularLocation>
</comment>
<proteinExistence type="inferred from homology"/>
<evidence type="ECO:0000259" key="9">
    <source>
        <dbReference type="Pfam" id="PF14322"/>
    </source>
</evidence>
<accession>A0A941IY98</accession>
<gene>
    <name evidence="10" type="ORF">KDU71_12270</name>
</gene>
<evidence type="ECO:0000256" key="4">
    <source>
        <dbReference type="ARBA" id="ARBA00023136"/>
    </source>
</evidence>
<dbReference type="SUPFAM" id="SSF48452">
    <property type="entry name" value="TPR-like"/>
    <property type="match status" value="1"/>
</dbReference>
<dbReference type="InterPro" id="IPR012944">
    <property type="entry name" value="SusD_RagB_dom"/>
</dbReference>
<feature type="domain" description="RagB/SusD" evidence="8">
    <location>
        <begin position="364"/>
        <end position="496"/>
    </location>
</feature>
<keyword evidence="11" id="KW-1185">Reference proteome</keyword>
<evidence type="ECO:0000313" key="11">
    <source>
        <dbReference type="Proteomes" id="UP000679220"/>
    </source>
</evidence>
<evidence type="ECO:0000256" key="3">
    <source>
        <dbReference type="ARBA" id="ARBA00022729"/>
    </source>
</evidence>
<dbReference type="InterPro" id="IPR033985">
    <property type="entry name" value="SusD-like_N"/>
</dbReference>
<evidence type="ECO:0000256" key="1">
    <source>
        <dbReference type="ARBA" id="ARBA00004442"/>
    </source>
</evidence>
<keyword evidence="6" id="KW-0175">Coiled coil</keyword>
<organism evidence="10 11">
    <name type="scientific">Carboxylicivirga sediminis</name>
    <dbReference type="NCBI Taxonomy" id="2006564"/>
    <lineage>
        <taxon>Bacteria</taxon>
        <taxon>Pseudomonadati</taxon>
        <taxon>Bacteroidota</taxon>
        <taxon>Bacteroidia</taxon>
        <taxon>Marinilabiliales</taxon>
        <taxon>Marinilabiliaceae</taxon>
        <taxon>Carboxylicivirga</taxon>
    </lineage>
</organism>
<dbReference type="Proteomes" id="UP000679220">
    <property type="component" value="Unassembled WGS sequence"/>
</dbReference>
<keyword evidence="3" id="KW-0732">Signal</keyword>
<keyword evidence="4" id="KW-0472">Membrane</keyword>
<dbReference type="Gene3D" id="1.25.40.900">
    <property type="match status" value="1"/>
</dbReference>